<sequence length="74" mass="8823">MCLVKYQKINRLWFHWANQITELLQNKQRCPSPFLFHMLLQSRDASTNKLTLVFSTLDKQAIKKIFQKTITVIN</sequence>
<protein>
    <submittedName>
        <fullName evidence="1">Ubiquitin-protein ligase, putative</fullName>
    </submittedName>
</protein>
<keyword evidence="1" id="KW-0436">Ligase</keyword>
<dbReference type="AlphaFoldDB" id="A0A0A9DMS3"/>
<reference evidence="1" key="2">
    <citation type="journal article" date="2015" name="Data Brief">
        <title>Shoot transcriptome of the giant reed, Arundo donax.</title>
        <authorList>
            <person name="Barrero R.A."/>
            <person name="Guerrero F.D."/>
            <person name="Moolhuijzen P."/>
            <person name="Goolsby J.A."/>
            <person name="Tidwell J."/>
            <person name="Bellgard S.E."/>
            <person name="Bellgard M.I."/>
        </authorList>
    </citation>
    <scope>NUCLEOTIDE SEQUENCE</scope>
    <source>
        <tissue evidence="1">Shoot tissue taken approximately 20 cm above the soil surface</tissue>
    </source>
</reference>
<accession>A0A0A9DMS3</accession>
<reference evidence="1" key="1">
    <citation type="submission" date="2014-09" db="EMBL/GenBank/DDBJ databases">
        <authorList>
            <person name="Magalhaes I.L.F."/>
            <person name="Oliveira U."/>
            <person name="Santos F.R."/>
            <person name="Vidigal T.H.D.A."/>
            <person name="Brescovit A.D."/>
            <person name="Santos A.J."/>
        </authorList>
    </citation>
    <scope>NUCLEOTIDE SEQUENCE</scope>
    <source>
        <tissue evidence="1">Shoot tissue taken approximately 20 cm above the soil surface</tissue>
    </source>
</reference>
<organism evidence="1">
    <name type="scientific">Arundo donax</name>
    <name type="common">Giant reed</name>
    <name type="synonym">Donax arundinaceus</name>
    <dbReference type="NCBI Taxonomy" id="35708"/>
    <lineage>
        <taxon>Eukaryota</taxon>
        <taxon>Viridiplantae</taxon>
        <taxon>Streptophyta</taxon>
        <taxon>Embryophyta</taxon>
        <taxon>Tracheophyta</taxon>
        <taxon>Spermatophyta</taxon>
        <taxon>Magnoliopsida</taxon>
        <taxon>Liliopsida</taxon>
        <taxon>Poales</taxon>
        <taxon>Poaceae</taxon>
        <taxon>PACMAD clade</taxon>
        <taxon>Arundinoideae</taxon>
        <taxon>Arundineae</taxon>
        <taxon>Arundo</taxon>
    </lineage>
</organism>
<proteinExistence type="predicted"/>
<evidence type="ECO:0000313" key="1">
    <source>
        <dbReference type="EMBL" id="JAD85052.1"/>
    </source>
</evidence>
<name>A0A0A9DMS3_ARUDO</name>
<dbReference type="EMBL" id="GBRH01212843">
    <property type="protein sequence ID" value="JAD85052.1"/>
    <property type="molecule type" value="Transcribed_RNA"/>
</dbReference>
<dbReference type="GO" id="GO:0016874">
    <property type="term" value="F:ligase activity"/>
    <property type="evidence" value="ECO:0007669"/>
    <property type="project" value="UniProtKB-KW"/>
</dbReference>